<keyword evidence="3" id="KW-1185">Reference proteome</keyword>
<sequence length="107" mass="11802">MSLFPARHDWEQARAAAHLESSMHEDMHAREIEPPLLLHAFPELIRSGPDDVDHIANDRPYLTTLGMRSYTTSGVIGRPSLGTVEKGGAVLDNLVDSFSTHLEMLGP</sequence>
<gene>
    <name evidence="2" type="ORF">Athai_38640</name>
</gene>
<dbReference type="Proteomes" id="UP000611640">
    <property type="component" value="Chromosome"/>
</dbReference>
<dbReference type="InterPro" id="IPR024087">
    <property type="entry name" value="Creatininase-like_sf"/>
</dbReference>
<name>A0A7R7DRI5_9ACTN</name>
<organism evidence="2 3">
    <name type="scientific">Actinocatenispora thailandica</name>
    <dbReference type="NCBI Taxonomy" id="227318"/>
    <lineage>
        <taxon>Bacteria</taxon>
        <taxon>Bacillati</taxon>
        <taxon>Actinomycetota</taxon>
        <taxon>Actinomycetes</taxon>
        <taxon>Micromonosporales</taxon>
        <taxon>Micromonosporaceae</taxon>
        <taxon>Actinocatenispora</taxon>
    </lineage>
</organism>
<evidence type="ECO:0000256" key="1">
    <source>
        <dbReference type="ARBA" id="ARBA00024029"/>
    </source>
</evidence>
<evidence type="ECO:0008006" key="4">
    <source>
        <dbReference type="Google" id="ProtNLM"/>
    </source>
</evidence>
<comment type="similarity">
    <text evidence="1">Belongs to the creatininase superfamily.</text>
</comment>
<accession>A0A7R7DRI5</accession>
<dbReference type="AlphaFoldDB" id="A0A7R7DRI5"/>
<evidence type="ECO:0000313" key="3">
    <source>
        <dbReference type="Proteomes" id="UP000611640"/>
    </source>
</evidence>
<dbReference type="InterPro" id="IPR003785">
    <property type="entry name" value="Creatininase/forma_Hydrolase"/>
</dbReference>
<dbReference type="KEGG" id="atl:Athai_38640"/>
<dbReference type="Gene3D" id="3.40.50.10310">
    <property type="entry name" value="Creatininase"/>
    <property type="match status" value="1"/>
</dbReference>
<dbReference type="EMBL" id="AP023355">
    <property type="protein sequence ID" value="BCJ36361.1"/>
    <property type="molecule type" value="Genomic_DNA"/>
</dbReference>
<dbReference type="RefSeq" id="WP_239157030.1">
    <property type="nucleotide sequence ID" value="NZ_AP023355.1"/>
</dbReference>
<reference evidence="2 3" key="1">
    <citation type="submission" date="2020-08" db="EMBL/GenBank/DDBJ databases">
        <title>Whole genome shotgun sequence of Actinocatenispora thailandica NBRC 105041.</title>
        <authorList>
            <person name="Komaki H."/>
            <person name="Tamura T."/>
        </authorList>
    </citation>
    <scope>NUCLEOTIDE SEQUENCE [LARGE SCALE GENOMIC DNA]</scope>
    <source>
        <strain evidence="2 3">NBRC 105041</strain>
    </source>
</reference>
<dbReference type="SUPFAM" id="SSF102215">
    <property type="entry name" value="Creatininase"/>
    <property type="match status" value="1"/>
</dbReference>
<dbReference type="Pfam" id="PF02633">
    <property type="entry name" value="Creatininase"/>
    <property type="match status" value="1"/>
</dbReference>
<evidence type="ECO:0000313" key="2">
    <source>
        <dbReference type="EMBL" id="BCJ36361.1"/>
    </source>
</evidence>
<proteinExistence type="inferred from homology"/>
<protein>
    <recommendedName>
        <fullName evidence="4">Creatininase</fullName>
    </recommendedName>
</protein>